<protein>
    <submittedName>
        <fullName evidence="4">Putative secreted protein with PEP-CTERM sorting signal</fullName>
    </submittedName>
</protein>
<keyword evidence="1" id="KW-1133">Transmembrane helix</keyword>
<comment type="caution">
    <text evidence="4">The sequence shown here is derived from an EMBL/GenBank/DDBJ whole genome shotgun (WGS) entry which is preliminary data.</text>
</comment>
<feature type="transmembrane region" description="Helical" evidence="1">
    <location>
        <begin position="250"/>
        <end position="266"/>
    </location>
</feature>
<evidence type="ECO:0000256" key="2">
    <source>
        <dbReference type="SAM" id="SignalP"/>
    </source>
</evidence>
<dbReference type="RefSeq" id="WP_133701662.1">
    <property type="nucleotide sequence ID" value="NZ_SNXS01000004.1"/>
</dbReference>
<organism evidence="4 5">
    <name type="scientific">Roseateles toxinivorans</name>
    <dbReference type="NCBI Taxonomy" id="270368"/>
    <lineage>
        <taxon>Bacteria</taxon>
        <taxon>Pseudomonadati</taxon>
        <taxon>Pseudomonadota</taxon>
        <taxon>Betaproteobacteria</taxon>
        <taxon>Burkholderiales</taxon>
        <taxon>Sphaerotilaceae</taxon>
        <taxon>Roseateles</taxon>
    </lineage>
</organism>
<evidence type="ECO:0000313" key="4">
    <source>
        <dbReference type="EMBL" id="TDP63796.1"/>
    </source>
</evidence>
<evidence type="ECO:0000313" key="5">
    <source>
        <dbReference type="Proteomes" id="UP000295361"/>
    </source>
</evidence>
<dbReference type="Pfam" id="PF07589">
    <property type="entry name" value="PEP-CTERM"/>
    <property type="match status" value="1"/>
</dbReference>
<evidence type="ECO:0000259" key="3">
    <source>
        <dbReference type="Pfam" id="PF07589"/>
    </source>
</evidence>
<feature type="domain" description="Ice-binding protein C-terminal" evidence="3">
    <location>
        <begin position="247"/>
        <end position="270"/>
    </location>
</feature>
<name>A0A4R6QJA1_9BURK</name>
<reference evidence="4 5" key="1">
    <citation type="submission" date="2019-03" db="EMBL/GenBank/DDBJ databases">
        <title>Genomic Encyclopedia of Type Strains, Phase IV (KMG-IV): sequencing the most valuable type-strain genomes for metagenomic binning, comparative biology and taxonomic classification.</title>
        <authorList>
            <person name="Goeker M."/>
        </authorList>
    </citation>
    <scope>NUCLEOTIDE SEQUENCE [LARGE SCALE GENOMIC DNA]</scope>
    <source>
        <strain evidence="4 5">DSM 16998</strain>
    </source>
</reference>
<evidence type="ECO:0000256" key="1">
    <source>
        <dbReference type="SAM" id="Phobius"/>
    </source>
</evidence>
<dbReference type="AlphaFoldDB" id="A0A4R6QJA1"/>
<dbReference type="Proteomes" id="UP000295361">
    <property type="component" value="Unassembled WGS sequence"/>
</dbReference>
<dbReference type="InterPro" id="IPR013424">
    <property type="entry name" value="Ice-binding_C"/>
</dbReference>
<dbReference type="InParanoid" id="A0A4R6QJA1"/>
<keyword evidence="5" id="KW-1185">Reference proteome</keyword>
<proteinExistence type="predicted"/>
<keyword evidence="1" id="KW-0812">Transmembrane</keyword>
<feature type="chain" id="PRO_5020191181" evidence="2">
    <location>
        <begin position="29"/>
        <end position="272"/>
    </location>
</feature>
<keyword evidence="1" id="KW-0472">Membrane</keyword>
<accession>A0A4R6QJA1</accession>
<dbReference type="EMBL" id="SNXS01000004">
    <property type="protein sequence ID" value="TDP63796.1"/>
    <property type="molecule type" value="Genomic_DNA"/>
</dbReference>
<dbReference type="NCBIfam" id="TIGR02595">
    <property type="entry name" value="PEP_CTERM"/>
    <property type="match status" value="1"/>
</dbReference>
<feature type="signal peptide" evidence="2">
    <location>
        <begin position="1"/>
        <end position="28"/>
    </location>
</feature>
<gene>
    <name evidence="4" type="ORF">DES47_10478</name>
</gene>
<keyword evidence="2" id="KW-0732">Signal</keyword>
<sequence length="272" mass="28616">MRKSYRYVRLLSAAAAALALAVPLATQAVVIQNDFNDGSGDLANISYGAAQDGMIFQLNALLYPGLGLTTQQAQLRTFTLTDLKFGFTVSGDGSGLLDLRYTLTNTGVDARDDLRFMVVLGADANPGTLQESVAESWKPAVAGDPTRRETILYDPALSLNNKWIASNGATGPEGSGVPAACGLLNGCDAFVGLQWDLASLKPGETWSIHVGLSDDGQALSSRFFTLTADPTGGVNNSMTFSGQAMVVPEASSYLMMLAGLGVLGLGRRRRLS</sequence>